<evidence type="ECO:0000313" key="3">
    <source>
        <dbReference type="Proteomes" id="UP000256650"/>
    </source>
</evidence>
<dbReference type="EMBL" id="NXLS01000001">
    <property type="protein sequence ID" value="RDU64288.1"/>
    <property type="molecule type" value="Genomic_DNA"/>
</dbReference>
<feature type="signal peptide" evidence="1">
    <location>
        <begin position="1"/>
        <end position="21"/>
    </location>
</feature>
<accession>A0A3D8IGN7</accession>
<dbReference type="RefSeq" id="WP_115550622.1">
    <property type="nucleotide sequence ID" value="NZ_CAONBV010000068.1"/>
</dbReference>
<gene>
    <name evidence="2" type="ORF">CQA43_00255</name>
</gene>
<dbReference type="GeneID" id="82534725"/>
<organism evidence="2 3">
    <name type="scientific">Helicobacter ganmani</name>
    <dbReference type="NCBI Taxonomy" id="60246"/>
    <lineage>
        <taxon>Bacteria</taxon>
        <taxon>Pseudomonadati</taxon>
        <taxon>Campylobacterota</taxon>
        <taxon>Epsilonproteobacteria</taxon>
        <taxon>Campylobacterales</taxon>
        <taxon>Helicobacteraceae</taxon>
        <taxon>Helicobacter</taxon>
    </lineage>
</organism>
<evidence type="ECO:0000313" key="2">
    <source>
        <dbReference type="EMBL" id="RDU64288.1"/>
    </source>
</evidence>
<dbReference type="Proteomes" id="UP000256650">
    <property type="component" value="Unassembled WGS sequence"/>
</dbReference>
<feature type="chain" id="PRO_5017804813" evidence="1">
    <location>
        <begin position="22"/>
        <end position="109"/>
    </location>
</feature>
<keyword evidence="3" id="KW-1185">Reference proteome</keyword>
<keyword evidence="1" id="KW-0732">Signal</keyword>
<reference evidence="2 3" key="1">
    <citation type="submission" date="2018-04" db="EMBL/GenBank/DDBJ databases">
        <title>Novel Campyloabacter and Helicobacter Species and Strains.</title>
        <authorList>
            <person name="Mannion A.J."/>
            <person name="Shen Z."/>
            <person name="Fox J.G."/>
        </authorList>
    </citation>
    <scope>NUCLEOTIDE SEQUENCE [LARGE SCALE GENOMIC DNA]</scope>
    <source>
        <strain evidence="2 3">MIT 99-5101</strain>
    </source>
</reference>
<comment type="caution">
    <text evidence="2">The sequence shown here is derived from an EMBL/GenBank/DDBJ whole genome shotgun (WGS) entry which is preliminary data.</text>
</comment>
<name>A0A3D8IGN7_9HELI</name>
<dbReference type="OrthoDB" id="5329500at2"/>
<evidence type="ECO:0000256" key="1">
    <source>
        <dbReference type="SAM" id="SignalP"/>
    </source>
</evidence>
<sequence length="109" mass="11975">MKFKKLLAVLFGVAISIPAFADMDIQGQIVSVNNANKTITISGMNGSNMVVQVFPYTKLKGDDCGVFGNDTYHNFTALKPGMFVEIDGYPQGQVFGAQEIEWKCGRRAY</sequence>
<protein>
    <submittedName>
        <fullName evidence="2">Uncharacterized protein</fullName>
    </submittedName>
</protein>
<dbReference type="AlphaFoldDB" id="A0A3D8IGN7"/>
<proteinExistence type="predicted"/>